<keyword evidence="2" id="KW-1185">Reference proteome</keyword>
<organism evidence="1 2">
    <name type="scientific">Microbacterium lushaniae</name>
    <dbReference type="NCBI Taxonomy" id="2614639"/>
    <lineage>
        <taxon>Bacteria</taxon>
        <taxon>Bacillati</taxon>
        <taxon>Actinomycetota</taxon>
        <taxon>Actinomycetes</taxon>
        <taxon>Micrococcales</taxon>
        <taxon>Microbacteriaceae</taxon>
        <taxon>Microbacterium</taxon>
    </lineage>
</organism>
<evidence type="ECO:0008006" key="3">
    <source>
        <dbReference type="Google" id="ProtNLM"/>
    </source>
</evidence>
<evidence type="ECO:0000313" key="2">
    <source>
        <dbReference type="Proteomes" id="UP000325516"/>
    </source>
</evidence>
<gene>
    <name evidence="1" type="ORF">F6J85_07965</name>
</gene>
<name>A0A5J6L3C0_9MICO</name>
<sequence length="113" mass="12268">MTDSQATWAPESCALPTAERPLREQEFAGLFRDELVSAALTAAGQADLLLNRGSRERAEELIARETHCCSFFGFTLTDEADALRVAIRVPEPYADVLAALVDGTEQAAGLRRS</sequence>
<proteinExistence type="predicted"/>
<dbReference type="EMBL" id="CP044232">
    <property type="protein sequence ID" value="QEW03044.1"/>
    <property type="molecule type" value="Genomic_DNA"/>
</dbReference>
<evidence type="ECO:0000313" key="1">
    <source>
        <dbReference type="EMBL" id="QEW03044.1"/>
    </source>
</evidence>
<dbReference type="AlphaFoldDB" id="A0A5J6L3C0"/>
<dbReference type="KEGG" id="mlz:F6J85_07965"/>
<dbReference type="RefSeq" id="WP_150924541.1">
    <property type="nucleotide sequence ID" value="NZ_CP044232.1"/>
</dbReference>
<reference evidence="2" key="1">
    <citation type="submission" date="2019-09" db="EMBL/GenBank/DDBJ databases">
        <title>Mumia zhuanghuii sp. nov. isolated from the intestinal contents of plateau pika (Ochotona curzoniae) in the Qinghai-Tibet plateau of China.</title>
        <authorList>
            <person name="Tian Z."/>
        </authorList>
    </citation>
    <scope>NUCLEOTIDE SEQUENCE [LARGE SCALE GENOMIC DNA]</scope>
    <source>
        <strain evidence="2">L-031</strain>
    </source>
</reference>
<protein>
    <recommendedName>
        <fullName evidence="3">Arsenate reductase</fullName>
    </recommendedName>
</protein>
<dbReference type="Proteomes" id="UP000325516">
    <property type="component" value="Chromosome"/>
</dbReference>
<accession>A0A5J6L3C0</accession>